<evidence type="ECO:0000256" key="1">
    <source>
        <dbReference type="ARBA" id="ARBA00004442"/>
    </source>
</evidence>
<dbReference type="PANTHER" id="PTHR40980:SF4">
    <property type="entry name" value="TONB-DEPENDENT RECEPTOR-LIKE BETA-BARREL DOMAIN-CONTAINING PROTEIN"/>
    <property type="match status" value="1"/>
</dbReference>
<dbReference type="InterPro" id="IPR041700">
    <property type="entry name" value="OMP_b-brl_3"/>
</dbReference>
<feature type="domain" description="Outer membrane protein beta-barrel" evidence="5">
    <location>
        <begin position="385"/>
        <end position="767"/>
    </location>
</feature>
<name>A0A5M6DR30_9BACT</name>
<keyword evidence="2" id="KW-0472">Membrane</keyword>
<evidence type="ECO:0000313" key="7">
    <source>
        <dbReference type="Proteomes" id="UP000323426"/>
    </source>
</evidence>
<dbReference type="GO" id="GO:0009279">
    <property type="term" value="C:cell outer membrane"/>
    <property type="evidence" value="ECO:0007669"/>
    <property type="project" value="UniProtKB-SubCell"/>
</dbReference>
<evidence type="ECO:0000256" key="3">
    <source>
        <dbReference type="ARBA" id="ARBA00023237"/>
    </source>
</evidence>
<dbReference type="InterPro" id="IPR037066">
    <property type="entry name" value="Plug_dom_sf"/>
</dbReference>
<organism evidence="6 7">
    <name type="scientific">Adhaeribacter rhizoryzae</name>
    <dbReference type="NCBI Taxonomy" id="2607907"/>
    <lineage>
        <taxon>Bacteria</taxon>
        <taxon>Pseudomonadati</taxon>
        <taxon>Bacteroidota</taxon>
        <taxon>Cytophagia</taxon>
        <taxon>Cytophagales</taxon>
        <taxon>Hymenobacteraceae</taxon>
        <taxon>Adhaeribacter</taxon>
    </lineage>
</organism>
<dbReference type="SUPFAM" id="SSF56935">
    <property type="entry name" value="Porins"/>
    <property type="match status" value="1"/>
</dbReference>
<comment type="caution">
    <text evidence="6">The sequence shown here is derived from an EMBL/GenBank/DDBJ whole genome shotgun (WGS) entry which is preliminary data.</text>
</comment>
<dbReference type="AlphaFoldDB" id="A0A5M6DR30"/>
<dbReference type="Gene3D" id="2.60.40.1120">
    <property type="entry name" value="Carboxypeptidase-like, regulatory domain"/>
    <property type="match status" value="1"/>
</dbReference>
<evidence type="ECO:0000313" key="6">
    <source>
        <dbReference type="EMBL" id="KAA5548806.1"/>
    </source>
</evidence>
<evidence type="ECO:0000256" key="2">
    <source>
        <dbReference type="ARBA" id="ARBA00023136"/>
    </source>
</evidence>
<dbReference type="Gene3D" id="2.40.170.20">
    <property type="entry name" value="TonB-dependent receptor, beta-barrel domain"/>
    <property type="match status" value="1"/>
</dbReference>
<dbReference type="InterPro" id="IPR008969">
    <property type="entry name" value="CarboxyPept-like_regulatory"/>
</dbReference>
<dbReference type="SUPFAM" id="SSF49464">
    <property type="entry name" value="Carboxypeptidase regulatory domain-like"/>
    <property type="match status" value="1"/>
</dbReference>
<sequence>MKHTFRNFSLYFLGFCFLFSLQASGQTLINGQVQEESGKAFPFANVLLLSAHDSALVKGMLSGETGLYRFENVKPGPYLVSISAVGYKQTYSKTFTIHSEKQVIQLNTLVLAGRTRELQEVSVTEKKPLLEQHLDRLVVNVQNSITAAGGTALDVLERAPGVNVNRQQNSIAMSGKTGVVVMVNGKISRLPTEAVMQMLNSMQAGNIEKIELITTPSAQYDAEGNAGIINIVLSKSQNMGTNGSYSGNVGHGWYEKAGASANLNHRTRKLNLFGDAAFSYDHFMFQIQNNRRVVNQGQLKESNTHSKRYSYQASYNSRFGFDYTPNPKTTIGGLVSGFNNNWHQYCKNNAHIKHDQEVVTHVYMQDHEINHWRNLMGNLNLQHVFNSDQSINIDLDYLFYHHSNPHWYENDYNYFNENSQAQEQMNNSKLTPIHMWVGKADFSTVLSKDSKLETGLKGTTSRLNNKVEFNRLINENWQIDPELGQNVKMLENIGAAYVNFSHQLNAKTKLQTGLRWEFTYTNLTTVVDKENLINRRYHNLFPSIFITHELNPDHGLQFSYSRRITRPTFNDLAPFVNFWDPYSFVSGNDKLRPTLTNALQASYQLKKQYLLSFQYSHDYNAISWAIRVDPEKNVQFTTKENIRDADTYSVNLNFPAKINAWWQMQNNLMVNWQQNKTNYQGEEIKISGRYGQVNTTQSFTLPKGITFELAYFFQTRAPMGIGYHKPTGYFNAGIQKKLKNDKGTFRLTGSDLFWTRRLAFVNRNPALNQDVDLTVRFEPRVFRLIYTRNFGNKYLKVLNRRNTGSEEERKRVN</sequence>
<comment type="subcellular location">
    <subcellularLocation>
        <location evidence="1">Cell outer membrane</location>
    </subcellularLocation>
</comment>
<protein>
    <submittedName>
        <fullName evidence="6">Outer membrane beta-barrel protein</fullName>
    </submittedName>
</protein>
<keyword evidence="4" id="KW-0732">Signal</keyword>
<accession>A0A5M6DR30</accession>
<proteinExistence type="predicted"/>
<evidence type="ECO:0000256" key="4">
    <source>
        <dbReference type="SAM" id="SignalP"/>
    </source>
</evidence>
<dbReference type="Gene3D" id="2.170.130.10">
    <property type="entry name" value="TonB-dependent receptor, plug domain"/>
    <property type="match status" value="1"/>
</dbReference>
<feature type="chain" id="PRO_5024450158" evidence="4">
    <location>
        <begin position="26"/>
        <end position="813"/>
    </location>
</feature>
<dbReference type="InterPro" id="IPR036942">
    <property type="entry name" value="Beta-barrel_TonB_sf"/>
</dbReference>
<keyword evidence="3" id="KW-0998">Cell outer membrane</keyword>
<feature type="signal peptide" evidence="4">
    <location>
        <begin position="1"/>
        <end position="25"/>
    </location>
</feature>
<dbReference type="PANTHER" id="PTHR40980">
    <property type="entry name" value="PLUG DOMAIN-CONTAINING PROTEIN"/>
    <property type="match status" value="1"/>
</dbReference>
<dbReference type="Pfam" id="PF14905">
    <property type="entry name" value="OMP_b-brl_3"/>
    <property type="match status" value="1"/>
</dbReference>
<keyword evidence="7" id="KW-1185">Reference proteome</keyword>
<dbReference type="Pfam" id="PF13620">
    <property type="entry name" value="CarboxypepD_reg"/>
    <property type="match status" value="1"/>
</dbReference>
<dbReference type="EMBL" id="VWSF01000002">
    <property type="protein sequence ID" value="KAA5548806.1"/>
    <property type="molecule type" value="Genomic_DNA"/>
</dbReference>
<reference evidence="6 7" key="1">
    <citation type="submission" date="2019-09" db="EMBL/GenBank/DDBJ databases">
        <title>Genome sequence and assembly of Adhaeribacter sp.</title>
        <authorList>
            <person name="Chhetri G."/>
        </authorList>
    </citation>
    <scope>NUCLEOTIDE SEQUENCE [LARGE SCALE GENOMIC DNA]</scope>
    <source>
        <strain evidence="6 7">DK36</strain>
    </source>
</reference>
<dbReference type="Proteomes" id="UP000323426">
    <property type="component" value="Unassembled WGS sequence"/>
</dbReference>
<gene>
    <name evidence="6" type="ORF">F0145_04645</name>
</gene>
<evidence type="ECO:0000259" key="5">
    <source>
        <dbReference type="Pfam" id="PF14905"/>
    </source>
</evidence>